<dbReference type="EMBL" id="JACHWX010000003">
    <property type="protein sequence ID" value="MBB3054993.1"/>
    <property type="molecule type" value="Genomic_DNA"/>
</dbReference>
<dbReference type="Proteomes" id="UP000539265">
    <property type="component" value="Unassembled WGS sequence"/>
</dbReference>
<dbReference type="PANTHER" id="PTHR48100">
    <property type="entry name" value="BROAD-SPECIFICITY PHOSPHATASE YOR283W-RELATED"/>
    <property type="match status" value="1"/>
</dbReference>
<keyword evidence="2" id="KW-1185">Reference proteome</keyword>
<dbReference type="Gene3D" id="3.40.50.1240">
    <property type="entry name" value="Phosphoglycerate mutase-like"/>
    <property type="match status" value="1"/>
</dbReference>
<dbReference type="AlphaFoldDB" id="A0A839SCJ6"/>
<accession>A0A839SCJ6</accession>
<dbReference type="InterPro" id="IPR013078">
    <property type="entry name" value="His_Pase_superF_clade-1"/>
</dbReference>
<dbReference type="SMART" id="SM00855">
    <property type="entry name" value="PGAM"/>
    <property type="match status" value="1"/>
</dbReference>
<dbReference type="InterPro" id="IPR050275">
    <property type="entry name" value="PGM_Phosphatase"/>
</dbReference>
<dbReference type="PIRSF" id="PIRSF000709">
    <property type="entry name" value="6PFK_2-Ptase"/>
    <property type="match status" value="1"/>
</dbReference>
<sequence length="213" mass="24168">MKNVWFIRHAESEANAGLPTDDPGLIALTPKGHEQAEILADIINAVPDLVICSSYIRTQQTARPLLEKHPQVQTLVWPIHEFDFLSPKACINTTVDQRRPWVKNYWDACQPDSVHGEGAESFNSFRSRVISCIKRLEQRDEAFILVFAHGHVMRVIWQYFTTGQHDDPAAMTVFRDQMTLLPVHNTAVFKASYGQGTWNVLDPVFDPELSVGE</sequence>
<dbReference type="GO" id="GO:0016791">
    <property type="term" value="F:phosphatase activity"/>
    <property type="evidence" value="ECO:0007669"/>
    <property type="project" value="TreeGrafter"/>
</dbReference>
<proteinExistence type="predicted"/>
<dbReference type="OrthoDB" id="9782128at2"/>
<comment type="caution">
    <text evidence="1">The sequence shown here is derived from an EMBL/GenBank/DDBJ whole genome shotgun (WGS) entry which is preliminary data.</text>
</comment>
<evidence type="ECO:0000313" key="2">
    <source>
        <dbReference type="Proteomes" id="UP000539265"/>
    </source>
</evidence>
<dbReference type="InterPro" id="IPR029033">
    <property type="entry name" value="His_PPase_superfam"/>
</dbReference>
<gene>
    <name evidence="1" type="ORF">FHS11_001410</name>
</gene>
<dbReference type="RefSeq" id="WP_096355171.1">
    <property type="nucleotide sequence ID" value="NZ_AP017313.1"/>
</dbReference>
<evidence type="ECO:0000313" key="1">
    <source>
        <dbReference type="EMBL" id="MBB3054993.1"/>
    </source>
</evidence>
<dbReference type="CDD" id="cd07067">
    <property type="entry name" value="HP_PGM_like"/>
    <property type="match status" value="1"/>
</dbReference>
<protein>
    <submittedName>
        <fullName evidence="1">Broad specificity phosphatase PhoE</fullName>
    </submittedName>
</protein>
<organism evidence="1 2">
    <name type="scientific">Mucilaginibacter gotjawali</name>
    <dbReference type="NCBI Taxonomy" id="1550579"/>
    <lineage>
        <taxon>Bacteria</taxon>
        <taxon>Pseudomonadati</taxon>
        <taxon>Bacteroidota</taxon>
        <taxon>Sphingobacteriia</taxon>
        <taxon>Sphingobacteriales</taxon>
        <taxon>Sphingobacteriaceae</taxon>
        <taxon>Mucilaginibacter</taxon>
    </lineage>
</organism>
<reference evidence="1" key="1">
    <citation type="submission" date="2020-08" db="EMBL/GenBank/DDBJ databases">
        <title>Genomic Encyclopedia of Type Strains, Phase III (KMG-III): the genomes of soil and plant-associated and newly described type strains.</title>
        <authorList>
            <person name="Whitman W."/>
        </authorList>
    </citation>
    <scope>NUCLEOTIDE SEQUENCE [LARGE SCALE GENOMIC DNA]</scope>
    <source>
        <strain evidence="1">CECT 8628</strain>
    </source>
</reference>
<dbReference type="SUPFAM" id="SSF53254">
    <property type="entry name" value="Phosphoglycerate mutase-like"/>
    <property type="match status" value="1"/>
</dbReference>
<dbReference type="Pfam" id="PF00300">
    <property type="entry name" value="His_Phos_1"/>
    <property type="match status" value="1"/>
</dbReference>
<name>A0A839SCJ6_9SPHI</name>